<evidence type="ECO:0000256" key="9">
    <source>
        <dbReference type="ARBA" id="ARBA00022840"/>
    </source>
</evidence>
<evidence type="ECO:0000256" key="5">
    <source>
        <dbReference type="ARBA" id="ARBA00022553"/>
    </source>
</evidence>
<evidence type="ECO:0000256" key="13">
    <source>
        <dbReference type="SAM" id="Phobius"/>
    </source>
</evidence>
<dbReference type="SMART" id="SM00304">
    <property type="entry name" value="HAMP"/>
    <property type="match status" value="1"/>
</dbReference>
<evidence type="ECO:0000256" key="12">
    <source>
        <dbReference type="SAM" id="Coils"/>
    </source>
</evidence>
<gene>
    <name evidence="15" type="ORF">KC717_00300</name>
</gene>
<proteinExistence type="predicted"/>
<dbReference type="GO" id="GO:0004673">
    <property type="term" value="F:protein histidine kinase activity"/>
    <property type="evidence" value="ECO:0007669"/>
    <property type="project" value="UniProtKB-EC"/>
</dbReference>
<keyword evidence="12" id="KW-0175">Coiled coil</keyword>
<dbReference type="GO" id="GO:0000160">
    <property type="term" value="P:phosphorelay signal transduction system"/>
    <property type="evidence" value="ECO:0007669"/>
    <property type="project" value="UniProtKB-KW"/>
</dbReference>
<dbReference type="Gene3D" id="6.10.340.10">
    <property type="match status" value="1"/>
</dbReference>
<dbReference type="PANTHER" id="PTHR45528">
    <property type="entry name" value="SENSOR HISTIDINE KINASE CPXA"/>
    <property type="match status" value="1"/>
</dbReference>
<evidence type="ECO:0000313" key="16">
    <source>
        <dbReference type="Proteomes" id="UP000754563"/>
    </source>
</evidence>
<dbReference type="SUPFAM" id="SSF158472">
    <property type="entry name" value="HAMP domain-like"/>
    <property type="match status" value="1"/>
</dbReference>
<dbReference type="InterPro" id="IPR003660">
    <property type="entry name" value="HAMP_dom"/>
</dbReference>
<dbReference type="EMBL" id="JAGQLH010000002">
    <property type="protein sequence ID" value="MCA9385067.1"/>
    <property type="molecule type" value="Genomic_DNA"/>
</dbReference>
<evidence type="ECO:0000256" key="3">
    <source>
        <dbReference type="ARBA" id="ARBA00012438"/>
    </source>
</evidence>
<feature type="transmembrane region" description="Helical" evidence="13">
    <location>
        <begin position="193"/>
        <end position="211"/>
    </location>
</feature>
<evidence type="ECO:0000256" key="8">
    <source>
        <dbReference type="ARBA" id="ARBA00022777"/>
    </source>
</evidence>
<evidence type="ECO:0000259" key="14">
    <source>
        <dbReference type="PROSITE" id="PS50885"/>
    </source>
</evidence>
<organism evidence="15 16">
    <name type="scientific">Candidatus Dojkabacteria bacterium</name>
    <dbReference type="NCBI Taxonomy" id="2099670"/>
    <lineage>
        <taxon>Bacteria</taxon>
        <taxon>Candidatus Dojkabacteria</taxon>
    </lineage>
</organism>
<keyword evidence="9" id="KW-0067">ATP-binding</keyword>
<dbReference type="Proteomes" id="UP000754563">
    <property type="component" value="Unassembled WGS sequence"/>
</dbReference>
<evidence type="ECO:0000256" key="6">
    <source>
        <dbReference type="ARBA" id="ARBA00022679"/>
    </source>
</evidence>
<keyword evidence="13" id="KW-0812">Transmembrane</keyword>
<dbReference type="PANTHER" id="PTHR45528:SF1">
    <property type="entry name" value="SENSOR HISTIDINE KINASE CPXA"/>
    <property type="match status" value="1"/>
</dbReference>
<accession>A0A955L6Y6</accession>
<keyword evidence="11 13" id="KW-0472">Membrane</keyword>
<reference evidence="15" key="2">
    <citation type="journal article" date="2021" name="Microbiome">
        <title>Successional dynamics and alternative stable states in a saline activated sludge microbial community over 9 years.</title>
        <authorList>
            <person name="Wang Y."/>
            <person name="Ye J."/>
            <person name="Ju F."/>
            <person name="Liu L."/>
            <person name="Boyd J.A."/>
            <person name="Deng Y."/>
            <person name="Parks D.H."/>
            <person name="Jiang X."/>
            <person name="Yin X."/>
            <person name="Woodcroft B.J."/>
            <person name="Tyson G.W."/>
            <person name="Hugenholtz P."/>
            <person name="Polz M.F."/>
            <person name="Zhang T."/>
        </authorList>
    </citation>
    <scope>NUCLEOTIDE SEQUENCE</scope>
    <source>
        <strain evidence="15">HKST-UBA11</strain>
    </source>
</reference>
<dbReference type="PROSITE" id="PS50885">
    <property type="entry name" value="HAMP"/>
    <property type="match status" value="1"/>
</dbReference>
<keyword evidence="8" id="KW-0418">Kinase</keyword>
<keyword evidence="6" id="KW-0808">Transferase</keyword>
<keyword evidence="7" id="KW-0547">Nucleotide-binding</keyword>
<name>A0A955L6Y6_9BACT</name>
<dbReference type="InterPro" id="IPR050398">
    <property type="entry name" value="HssS/ArlS-like"/>
</dbReference>
<dbReference type="EC" id="2.7.13.3" evidence="3"/>
<sequence length="319" mass="37361">MNARLFSRISIGEKILIGLSVVYIIIMLFTLNLGRNSNLVVRSFKQIEEEERYLFILEEIYNENLFTLRHFNDYIHTRSRDSFVQYEQHRRIVDVQLTALQGISSVYTFNTSYESLLLLDSLDELREFEDFLLDNVSNGRFGMNIVLYDSQYVSLVDDVDRILIRLLEQRRSLLQTLKQTNSEHVQYFQGSRIGILLATPIFTIIVLLFISNTVSTPIKKLEQTAAEFAKGNFSKRVDIETGDEIGKLAKVFNDMAKNLQTRTKELEQSKKDLEQEVRKRTRELNKQVDELERITNIMVDRELKMVQLKKELSNIKSKK</sequence>
<evidence type="ECO:0000256" key="7">
    <source>
        <dbReference type="ARBA" id="ARBA00022741"/>
    </source>
</evidence>
<dbReference type="GO" id="GO:0005886">
    <property type="term" value="C:plasma membrane"/>
    <property type="evidence" value="ECO:0007669"/>
    <property type="project" value="UniProtKB-SubCell"/>
</dbReference>
<evidence type="ECO:0000313" key="15">
    <source>
        <dbReference type="EMBL" id="MCA9385067.1"/>
    </source>
</evidence>
<feature type="transmembrane region" description="Helical" evidence="13">
    <location>
        <begin position="15"/>
        <end position="34"/>
    </location>
</feature>
<keyword evidence="13" id="KW-1133">Transmembrane helix</keyword>
<comment type="subcellular location">
    <subcellularLocation>
        <location evidence="2">Cell membrane</location>
        <topology evidence="2">Multi-pass membrane protein</topology>
    </subcellularLocation>
</comment>
<reference evidence="15" key="1">
    <citation type="submission" date="2020-04" db="EMBL/GenBank/DDBJ databases">
        <authorList>
            <person name="Zhang T."/>
        </authorList>
    </citation>
    <scope>NUCLEOTIDE SEQUENCE</scope>
    <source>
        <strain evidence="15">HKST-UBA11</strain>
    </source>
</reference>
<evidence type="ECO:0000256" key="2">
    <source>
        <dbReference type="ARBA" id="ARBA00004651"/>
    </source>
</evidence>
<feature type="domain" description="HAMP" evidence="14">
    <location>
        <begin position="212"/>
        <end position="264"/>
    </location>
</feature>
<evidence type="ECO:0000256" key="4">
    <source>
        <dbReference type="ARBA" id="ARBA00022475"/>
    </source>
</evidence>
<dbReference type="AlphaFoldDB" id="A0A955L6Y6"/>
<keyword evidence="10" id="KW-0902">Two-component regulatory system</keyword>
<keyword evidence="5" id="KW-0597">Phosphoprotein</keyword>
<comment type="catalytic activity">
    <reaction evidence="1">
        <text>ATP + protein L-histidine = ADP + protein N-phospho-L-histidine.</text>
        <dbReference type="EC" id="2.7.13.3"/>
    </reaction>
</comment>
<evidence type="ECO:0000256" key="11">
    <source>
        <dbReference type="ARBA" id="ARBA00023136"/>
    </source>
</evidence>
<evidence type="ECO:0000256" key="1">
    <source>
        <dbReference type="ARBA" id="ARBA00000085"/>
    </source>
</evidence>
<keyword evidence="4" id="KW-1003">Cell membrane</keyword>
<dbReference type="GO" id="GO:0005524">
    <property type="term" value="F:ATP binding"/>
    <property type="evidence" value="ECO:0007669"/>
    <property type="project" value="UniProtKB-KW"/>
</dbReference>
<evidence type="ECO:0000256" key="10">
    <source>
        <dbReference type="ARBA" id="ARBA00023012"/>
    </source>
</evidence>
<feature type="coiled-coil region" evidence="12">
    <location>
        <begin position="256"/>
        <end position="294"/>
    </location>
</feature>
<protein>
    <recommendedName>
        <fullName evidence="3">histidine kinase</fullName>
        <ecNumber evidence="3">2.7.13.3</ecNumber>
    </recommendedName>
</protein>
<comment type="caution">
    <text evidence="15">The sequence shown here is derived from an EMBL/GenBank/DDBJ whole genome shotgun (WGS) entry which is preliminary data.</text>
</comment>
<dbReference type="Pfam" id="PF00672">
    <property type="entry name" value="HAMP"/>
    <property type="match status" value="1"/>
</dbReference>
<dbReference type="CDD" id="cd06225">
    <property type="entry name" value="HAMP"/>
    <property type="match status" value="1"/>
</dbReference>